<dbReference type="Gene3D" id="2.40.170.20">
    <property type="entry name" value="TonB-dependent receptor, beta-barrel domain"/>
    <property type="match status" value="1"/>
</dbReference>
<feature type="signal peptide" evidence="16">
    <location>
        <begin position="1"/>
        <end position="21"/>
    </location>
</feature>
<keyword evidence="20" id="KW-1185">Reference proteome</keyword>
<accession>A0A917CRV8</accession>
<reference evidence="19" key="2">
    <citation type="submission" date="2020-09" db="EMBL/GenBank/DDBJ databases">
        <authorList>
            <person name="Sun Q."/>
            <person name="Zhou Y."/>
        </authorList>
    </citation>
    <scope>NUCLEOTIDE SEQUENCE</scope>
    <source>
        <strain evidence="19">CGMCC 1.12726</strain>
    </source>
</reference>
<evidence type="ECO:0000256" key="15">
    <source>
        <dbReference type="RuleBase" id="RU003357"/>
    </source>
</evidence>
<dbReference type="Pfam" id="PF07715">
    <property type="entry name" value="Plug"/>
    <property type="match status" value="1"/>
</dbReference>
<proteinExistence type="inferred from homology"/>
<feature type="chain" id="PRO_5036941273" evidence="16">
    <location>
        <begin position="22"/>
        <end position="696"/>
    </location>
</feature>
<dbReference type="EMBL" id="BMFO01000003">
    <property type="protein sequence ID" value="GGF95250.1"/>
    <property type="molecule type" value="Genomic_DNA"/>
</dbReference>
<keyword evidence="4 14" id="KW-1134">Transmembrane beta strand</keyword>
<evidence type="ECO:0000256" key="2">
    <source>
        <dbReference type="ARBA" id="ARBA00009810"/>
    </source>
</evidence>
<evidence type="ECO:0000256" key="10">
    <source>
        <dbReference type="ARBA" id="ARBA00023077"/>
    </source>
</evidence>
<evidence type="ECO:0000256" key="6">
    <source>
        <dbReference type="ARBA" id="ARBA00022692"/>
    </source>
</evidence>
<keyword evidence="12" id="KW-0675">Receptor</keyword>
<dbReference type="Pfam" id="PF00593">
    <property type="entry name" value="TonB_dep_Rec_b-barrel"/>
    <property type="match status" value="1"/>
</dbReference>
<keyword evidence="9" id="KW-0406">Ion transport</keyword>
<name>A0A917CRV8_9GAMM</name>
<sequence>MTTPRPLTTALLLALAANASAAPDALATLDKIEVRGFPFRYQASDPNSAMKTETALKDTPQAISVVTEQQIADQALHGMADVVRYVPGVGMAQGEGHRDAPVMRGNASTGDFFTDGVRDDVQYYRDLYNVSQVEVLKGPNAMIFGRGGSGGVINRVSKQADGNRVRDLSVQAGSHDFYRIQADLGDAASDNLAWRVNAMAEDAGSFRDDVSRRLRGIAPGLAFGIGEDTRIVLGAEIFRDERTVDRGVPSFQGKPLAVERSTFFGSSADSGAETDVNSLDVLIEHDMGGAVLRSRTRYADYGKFYQNVFPGAVNAAGTMVSLAAYNQRTDRRNLFNQTDYIFDIERGEVTHRILVGAELGRQDTRNFRETGYFGAPGSTQTNETVSIGNPVPTLPISFRQSASDADNDGTADVAAAYVQDQIHIGERWQLVAGLRFERFRMDFLNRRTGARIEASDSLLSPRAGLIYQATPDLNLYAGYAESFVPRAGDQLASLTASNASLEPESFANREIGMKWQLSEGLFTSIALYRLERGNVAVADPLNPGQSLLVDAQRSRGLEWEIGGNLSRTLQVLAGYAYQDAEITRDISASQPAGTVLPLVPKHSAYVWGRWDATARWGFGLGLNGRSAVYTSTSNAVRLPGFTRVDAAVYYTASEHMKWQLNVENLTDKAYFSSAHNDNNISVGTPREVKLALHLDY</sequence>
<dbReference type="PANTHER" id="PTHR32552:SF68">
    <property type="entry name" value="FERRICHROME OUTER MEMBRANE TRANSPORTER_PHAGE RECEPTOR"/>
    <property type="match status" value="1"/>
</dbReference>
<keyword evidence="6 14" id="KW-0812">Transmembrane</keyword>
<evidence type="ECO:0000313" key="20">
    <source>
        <dbReference type="Proteomes" id="UP000632858"/>
    </source>
</evidence>
<evidence type="ECO:0000256" key="13">
    <source>
        <dbReference type="ARBA" id="ARBA00023237"/>
    </source>
</evidence>
<evidence type="ECO:0000259" key="17">
    <source>
        <dbReference type="Pfam" id="PF00593"/>
    </source>
</evidence>
<gene>
    <name evidence="19" type="primary">bfrE</name>
    <name evidence="19" type="ORF">GCM10010960_16180</name>
</gene>
<evidence type="ECO:0000313" key="19">
    <source>
        <dbReference type="EMBL" id="GGF95250.1"/>
    </source>
</evidence>
<evidence type="ECO:0000256" key="3">
    <source>
        <dbReference type="ARBA" id="ARBA00022448"/>
    </source>
</evidence>
<dbReference type="CDD" id="cd01347">
    <property type="entry name" value="ligand_gated_channel"/>
    <property type="match status" value="1"/>
</dbReference>
<protein>
    <submittedName>
        <fullName evidence="19">Ligand-gated channel</fullName>
    </submittedName>
</protein>
<dbReference type="InterPro" id="IPR039426">
    <property type="entry name" value="TonB-dep_rcpt-like"/>
</dbReference>
<comment type="caution">
    <text evidence="19">The sequence shown here is derived from an EMBL/GenBank/DDBJ whole genome shotgun (WGS) entry which is preliminary data.</text>
</comment>
<feature type="domain" description="TonB-dependent receptor-like beta-barrel" evidence="17">
    <location>
        <begin position="228"/>
        <end position="665"/>
    </location>
</feature>
<dbReference type="GO" id="GO:0038023">
    <property type="term" value="F:signaling receptor activity"/>
    <property type="evidence" value="ECO:0007669"/>
    <property type="project" value="InterPro"/>
</dbReference>
<evidence type="ECO:0000256" key="12">
    <source>
        <dbReference type="ARBA" id="ARBA00023170"/>
    </source>
</evidence>
<keyword evidence="8" id="KW-0408">Iron</keyword>
<comment type="subcellular location">
    <subcellularLocation>
        <location evidence="1 14">Cell outer membrane</location>
        <topology evidence="1 14">Multi-pass membrane protein</topology>
    </subcellularLocation>
</comment>
<keyword evidence="11 14" id="KW-0472">Membrane</keyword>
<keyword evidence="3 14" id="KW-0813">Transport</keyword>
<dbReference type="NCBIfam" id="TIGR01783">
    <property type="entry name" value="TonB-siderophor"/>
    <property type="match status" value="1"/>
</dbReference>
<dbReference type="InterPro" id="IPR012910">
    <property type="entry name" value="Plug_dom"/>
</dbReference>
<evidence type="ECO:0000256" key="5">
    <source>
        <dbReference type="ARBA" id="ARBA00022496"/>
    </source>
</evidence>
<evidence type="ECO:0000256" key="7">
    <source>
        <dbReference type="ARBA" id="ARBA00022729"/>
    </source>
</evidence>
<dbReference type="Proteomes" id="UP000632858">
    <property type="component" value="Unassembled WGS sequence"/>
</dbReference>
<evidence type="ECO:0000256" key="16">
    <source>
        <dbReference type="SAM" id="SignalP"/>
    </source>
</evidence>
<evidence type="ECO:0000256" key="8">
    <source>
        <dbReference type="ARBA" id="ARBA00023004"/>
    </source>
</evidence>
<dbReference type="InterPro" id="IPR037066">
    <property type="entry name" value="Plug_dom_sf"/>
</dbReference>
<dbReference type="PROSITE" id="PS52016">
    <property type="entry name" value="TONB_DEPENDENT_REC_3"/>
    <property type="match status" value="1"/>
</dbReference>
<dbReference type="GO" id="GO:0015891">
    <property type="term" value="P:siderophore transport"/>
    <property type="evidence" value="ECO:0007669"/>
    <property type="project" value="InterPro"/>
</dbReference>
<evidence type="ECO:0000256" key="1">
    <source>
        <dbReference type="ARBA" id="ARBA00004571"/>
    </source>
</evidence>
<reference evidence="19" key="1">
    <citation type="journal article" date="2014" name="Int. J. Syst. Evol. Microbiol.">
        <title>Complete genome sequence of Corynebacterium casei LMG S-19264T (=DSM 44701T), isolated from a smear-ripened cheese.</title>
        <authorList>
            <consortium name="US DOE Joint Genome Institute (JGI-PGF)"/>
            <person name="Walter F."/>
            <person name="Albersmeier A."/>
            <person name="Kalinowski J."/>
            <person name="Ruckert C."/>
        </authorList>
    </citation>
    <scope>NUCLEOTIDE SEQUENCE</scope>
    <source>
        <strain evidence="19">CGMCC 1.12726</strain>
    </source>
</reference>
<keyword evidence="7 16" id="KW-0732">Signal</keyword>
<dbReference type="InterPro" id="IPR036942">
    <property type="entry name" value="Beta-barrel_TonB_sf"/>
</dbReference>
<dbReference type="PANTHER" id="PTHR32552">
    <property type="entry name" value="FERRICHROME IRON RECEPTOR-RELATED"/>
    <property type="match status" value="1"/>
</dbReference>
<dbReference type="Gene3D" id="2.170.130.10">
    <property type="entry name" value="TonB-dependent receptor, plug domain"/>
    <property type="match status" value="1"/>
</dbReference>
<dbReference type="AlphaFoldDB" id="A0A917CRV8"/>
<organism evidence="19 20">
    <name type="scientific">Arenimonas maotaiensis</name>
    <dbReference type="NCBI Taxonomy" id="1446479"/>
    <lineage>
        <taxon>Bacteria</taxon>
        <taxon>Pseudomonadati</taxon>
        <taxon>Pseudomonadota</taxon>
        <taxon>Gammaproteobacteria</taxon>
        <taxon>Lysobacterales</taxon>
        <taxon>Lysobacteraceae</taxon>
        <taxon>Arenimonas</taxon>
    </lineage>
</organism>
<evidence type="ECO:0000256" key="11">
    <source>
        <dbReference type="ARBA" id="ARBA00023136"/>
    </source>
</evidence>
<dbReference type="InterPro" id="IPR000531">
    <property type="entry name" value="Beta-barrel_TonB"/>
</dbReference>
<dbReference type="RefSeq" id="WP_188449769.1">
    <property type="nucleotide sequence ID" value="NZ_BMFO01000003.1"/>
</dbReference>
<evidence type="ECO:0000259" key="18">
    <source>
        <dbReference type="Pfam" id="PF07715"/>
    </source>
</evidence>
<dbReference type="InterPro" id="IPR010105">
    <property type="entry name" value="TonB_sidphr_rcpt"/>
</dbReference>
<evidence type="ECO:0000256" key="14">
    <source>
        <dbReference type="PROSITE-ProRule" id="PRU01360"/>
    </source>
</evidence>
<evidence type="ECO:0000256" key="4">
    <source>
        <dbReference type="ARBA" id="ARBA00022452"/>
    </source>
</evidence>
<comment type="similarity">
    <text evidence="2 14 15">Belongs to the TonB-dependent receptor family.</text>
</comment>
<dbReference type="GO" id="GO:0015344">
    <property type="term" value="F:siderophore uptake transmembrane transporter activity"/>
    <property type="evidence" value="ECO:0007669"/>
    <property type="project" value="TreeGrafter"/>
</dbReference>
<keyword evidence="10 15" id="KW-0798">TonB box</keyword>
<evidence type="ECO:0000256" key="9">
    <source>
        <dbReference type="ARBA" id="ARBA00023065"/>
    </source>
</evidence>
<keyword evidence="13 14" id="KW-0998">Cell outer membrane</keyword>
<feature type="domain" description="TonB-dependent receptor plug" evidence="18">
    <location>
        <begin position="56"/>
        <end position="152"/>
    </location>
</feature>
<keyword evidence="5" id="KW-0410">Iron transport</keyword>
<dbReference type="SUPFAM" id="SSF56935">
    <property type="entry name" value="Porins"/>
    <property type="match status" value="1"/>
</dbReference>
<dbReference type="GO" id="GO:0009279">
    <property type="term" value="C:cell outer membrane"/>
    <property type="evidence" value="ECO:0007669"/>
    <property type="project" value="UniProtKB-SubCell"/>
</dbReference>